<dbReference type="SUPFAM" id="SSF51905">
    <property type="entry name" value="FAD/NAD(P)-binding domain"/>
    <property type="match status" value="1"/>
</dbReference>
<reference evidence="6 7" key="1">
    <citation type="submission" date="2017-10" db="EMBL/GenBank/DDBJ databases">
        <title>Bacillus sp. nov., a halophilic bacterium isolated from a Yangshapao Lake.</title>
        <authorList>
            <person name="Wang H."/>
        </authorList>
    </citation>
    <scope>NUCLEOTIDE SEQUENCE [LARGE SCALE GENOMIC DNA]</scope>
    <source>
        <strain evidence="6 7">YSP-3</strain>
    </source>
</reference>
<evidence type="ECO:0000256" key="4">
    <source>
        <dbReference type="ARBA" id="ARBA00023002"/>
    </source>
</evidence>
<evidence type="ECO:0000256" key="1">
    <source>
        <dbReference type="ARBA" id="ARBA00001974"/>
    </source>
</evidence>
<dbReference type="Gene3D" id="3.30.9.10">
    <property type="entry name" value="D-Amino Acid Oxidase, subunit A, domain 2"/>
    <property type="match status" value="1"/>
</dbReference>
<dbReference type="SUPFAM" id="SSF54373">
    <property type="entry name" value="FAD-linked reductases, C-terminal domain"/>
    <property type="match status" value="1"/>
</dbReference>
<dbReference type="GO" id="GO:0005737">
    <property type="term" value="C:cytoplasm"/>
    <property type="evidence" value="ECO:0007669"/>
    <property type="project" value="TreeGrafter"/>
</dbReference>
<dbReference type="RefSeq" id="WP_110519488.1">
    <property type="nucleotide sequence ID" value="NZ_PDOF01000001.1"/>
</dbReference>
<name>A0A2W0HZ08_9BACI</name>
<dbReference type="PANTHER" id="PTHR13847">
    <property type="entry name" value="SARCOSINE DEHYDROGENASE-RELATED"/>
    <property type="match status" value="1"/>
</dbReference>
<keyword evidence="4" id="KW-0560">Oxidoreductase</keyword>
<organism evidence="6 7">
    <name type="scientific">Alteribacter lacisalsi</name>
    <dbReference type="NCBI Taxonomy" id="2045244"/>
    <lineage>
        <taxon>Bacteria</taxon>
        <taxon>Bacillati</taxon>
        <taxon>Bacillota</taxon>
        <taxon>Bacilli</taxon>
        <taxon>Bacillales</taxon>
        <taxon>Bacillaceae</taxon>
        <taxon>Alteribacter</taxon>
    </lineage>
</organism>
<dbReference type="InterPro" id="IPR006076">
    <property type="entry name" value="FAD-dep_OxRdtase"/>
</dbReference>
<dbReference type="EMBL" id="PDOF01000001">
    <property type="protein sequence ID" value="PYZ99058.1"/>
    <property type="molecule type" value="Genomic_DNA"/>
</dbReference>
<evidence type="ECO:0000259" key="5">
    <source>
        <dbReference type="Pfam" id="PF01266"/>
    </source>
</evidence>
<keyword evidence="7" id="KW-1185">Reference proteome</keyword>
<evidence type="ECO:0000313" key="7">
    <source>
        <dbReference type="Proteomes" id="UP000248066"/>
    </source>
</evidence>
<dbReference type="PANTHER" id="PTHR13847:SF286">
    <property type="entry name" value="D-AMINO ACID DEHYDROGENASE"/>
    <property type="match status" value="1"/>
</dbReference>
<dbReference type="OrthoDB" id="9805337at2"/>
<comment type="cofactor">
    <cofactor evidence="1">
        <name>FAD</name>
        <dbReference type="ChEBI" id="CHEBI:57692"/>
    </cofactor>
</comment>
<dbReference type="Proteomes" id="UP000248066">
    <property type="component" value="Unassembled WGS sequence"/>
</dbReference>
<dbReference type="Gene3D" id="3.50.50.60">
    <property type="entry name" value="FAD/NAD(P)-binding domain"/>
    <property type="match status" value="1"/>
</dbReference>
<accession>A0A2W0HZ08</accession>
<evidence type="ECO:0000256" key="2">
    <source>
        <dbReference type="ARBA" id="ARBA00009410"/>
    </source>
</evidence>
<proteinExistence type="inferred from homology"/>
<dbReference type="Pfam" id="PF01266">
    <property type="entry name" value="DAO"/>
    <property type="match status" value="1"/>
</dbReference>
<keyword evidence="3" id="KW-0285">Flavoprotein</keyword>
<protein>
    <submittedName>
        <fullName evidence="6">FAD-dependent oxidoreductase</fullName>
    </submittedName>
</protein>
<evidence type="ECO:0000313" key="6">
    <source>
        <dbReference type="EMBL" id="PYZ99058.1"/>
    </source>
</evidence>
<dbReference type="InterPro" id="IPR036188">
    <property type="entry name" value="FAD/NAD-bd_sf"/>
</dbReference>
<evidence type="ECO:0000256" key="3">
    <source>
        <dbReference type="ARBA" id="ARBA00022630"/>
    </source>
</evidence>
<feature type="domain" description="FAD dependent oxidoreductase" evidence="5">
    <location>
        <begin position="4"/>
        <end position="353"/>
    </location>
</feature>
<comment type="similarity">
    <text evidence="2">Belongs to the DadA oxidoreductase family.</text>
</comment>
<dbReference type="AlphaFoldDB" id="A0A2W0HZ08"/>
<gene>
    <name evidence="6" type="ORF">CR205_11005</name>
</gene>
<sequence length="382" mass="40705">MKSFIVIGAGILGASTAYHLARAGARVTIIDREDTGRATDAAAGIICPWLTQRRNKPWYRLVKGGAAYYPELVKMLEADGEEETGYAKVGAMLLHTKEDVVDKMVKRAAERKPAAPEMGDVTRLTPEDVTARFPVLAEKYSGVFVSGGARVNGRLMRQALINGANKHGARFIKGDARIVYEETPPEKAAGAKVNGEMISADGVIVTAGAWAREVLEEAGVPFQVSFQKAQIVHLDLPDTETGSWPVVMPPGRLYLLTFEEGRVVVGATHEDDTGFDPRVTAGGVQEVLSSGLSVAPGLTEATLTETRVGFRPFTPNFLPVAGPVPGKEGLYAANGLGSSGLTSGPYLGAELARKVLAKETELNLDDYDIASAIEGLEDRPNS</sequence>
<dbReference type="GO" id="GO:0016491">
    <property type="term" value="F:oxidoreductase activity"/>
    <property type="evidence" value="ECO:0007669"/>
    <property type="project" value="UniProtKB-KW"/>
</dbReference>
<comment type="caution">
    <text evidence="6">The sequence shown here is derived from an EMBL/GenBank/DDBJ whole genome shotgun (WGS) entry which is preliminary data.</text>
</comment>